<feature type="compositionally biased region" description="Basic residues" evidence="1">
    <location>
        <begin position="1"/>
        <end position="17"/>
    </location>
</feature>
<evidence type="ECO:0000313" key="2">
    <source>
        <dbReference type="EMBL" id="RPB00099.1"/>
    </source>
</evidence>
<keyword evidence="3" id="KW-1185">Reference proteome</keyword>
<evidence type="ECO:0000256" key="1">
    <source>
        <dbReference type="SAM" id="MobiDB-lite"/>
    </source>
</evidence>
<feature type="compositionally biased region" description="Low complexity" evidence="1">
    <location>
        <begin position="256"/>
        <end position="282"/>
    </location>
</feature>
<feature type="region of interest" description="Disordered" evidence="1">
    <location>
        <begin position="1"/>
        <end position="117"/>
    </location>
</feature>
<organism evidence="2 3">
    <name type="scientific">Choiromyces venosus 120613-1</name>
    <dbReference type="NCBI Taxonomy" id="1336337"/>
    <lineage>
        <taxon>Eukaryota</taxon>
        <taxon>Fungi</taxon>
        <taxon>Dikarya</taxon>
        <taxon>Ascomycota</taxon>
        <taxon>Pezizomycotina</taxon>
        <taxon>Pezizomycetes</taxon>
        <taxon>Pezizales</taxon>
        <taxon>Tuberaceae</taxon>
        <taxon>Choiromyces</taxon>
    </lineage>
</organism>
<feature type="compositionally biased region" description="Low complexity" evidence="1">
    <location>
        <begin position="38"/>
        <end position="48"/>
    </location>
</feature>
<dbReference type="AlphaFoldDB" id="A0A3N4JSV5"/>
<feature type="compositionally biased region" description="Acidic residues" evidence="1">
    <location>
        <begin position="58"/>
        <end position="80"/>
    </location>
</feature>
<gene>
    <name evidence="2" type="ORF">L873DRAFT_1901585</name>
</gene>
<dbReference type="Proteomes" id="UP000276215">
    <property type="component" value="Unassembled WGS sequence"/>
</dbReference>
<proteinExistence type="predicted"/>
<feature type="region of interest" description="Disordered" evidence="1">
    <location>
        <begin position="164"/>
        <end position="186"/>
    </location>
</feature>
<sequence>MVLHKNTTKAHERKLKAAGKVVDGAAGSAKAKKEVKEVGPVVGASTAESEAKGKEKEEEGEAGDLSGSEDDDQSGSDNEDSAAFRKRTLQNNAWRYEEEEAIPGAEPVIEDPEPDYARLTIGKELNFSHPSSASTAAKNNAPLPIEDIDEEFLRESFQASCTFASTSVPSGSRVRRDHRDEDGGDKLRKVVRVPKSQFDDVTEKISKQTTAEAFRKRFATKKAKPRPELESEEGDDGDSFFEELDRIRAKTQNSKTVTATSSSTFIATSSSSSSTRKITTTTTGGGGVTGVTVGSQEISRGLGRSSGPVNKDDKDDEWLDAMLGGK</sequence>
<dbReference type="EMBL" id="ML120382">
    <property type="protein sequence ID" value="RPB00099.1"/>
    <property type="molecule type" value="Genomic_DNA"/>
</dbReference>
<feature type="compositionally biased region" description="Acidic residues" evidence="1">
    <location>
        <begin position="230"/>
        <end position="242"/>
    </location>
</feature>
<name>A0A3N4JSV5_9PEZI</name>
<accession>A0A3N4JSV5</accession>
<protein>
    <submittedName>
        <fullName evidence="2">Uncharacterized protein</fullName>
    </submittedName>
</protein>
<feature type="compositionally biased region" description="Basic and acidic residues" evidence="1">
    <location>
        <begin position="177"/>
        <end position="186"/>
    </location>
</feature>
<dbReference type="OrthoDB" id="5413415at2759"/>
<feature type="compositionally biased region" description="Low complexity" evidence="1">
    <location>
        <begin position="18"/>
        <end position="29"/>
    </location>
</feature>
<evidence type="ECO:0000313" key="3">
    <source>
        <dbReference type="Proteomes" id="UP000276215"/>
    </source>
</evidence>
<reference evidence="2 3" key="1">
    <citation type="journal article" date="2018" name="Nat. Ecol. Evol.">
        <title>Pezizomycetes genomes reveal the molecular basis of ectomycorrhizal truffle lifestyle.</title>
        <authorList>
            <person name="Murat C."/>
            <person name="Payen T."/>
            <person name="Noel B."/>
            <person name="Kuo A."/>
            <person name="Morin E."/>
            <person name="Chen J."/>
            <person name="Kohler A."/>
            <person name="Krizsan K."/>
            <person name="Balestrini R."/>
            <person name="Da Silva C."/>
            <person name="Montanini B."/>
            <person name="Hainaut M."/>
            <person name="Levati E."/>
            <person name="Barry K.W."/>
            <person name="Belfiori B."/>
            <person name="Cichocki N."/>
            <person name="Clum A."/>
            <person name="Dockter R.B."/>
            <person name="Fauchery L."/>
            <person name="Guy J."/>
            <person name="Iotti M."/>
            <person name="Le Tacon F."/>
            <person name="Lindquist E.A."/>
            <person name="Lipzen A."/>
            <person name="Malagnac F."/>
            <person name="Mello A."/>
            <person name="Molinier V."/>
            <person name="Miyauchi S."/>
            <person name="Poulain J."/>
            <person name="Riccioni C."/>
            <person name="Rubini A."/>
            <person name="Sitrit Y."/>
            <person name="Splivallo R."/>
            <person name="Traeger S."/>
            <person name="Wang M."/>
            <person name="Zifcakova L."/>
            <person name="Wipf D."/>
            <person name="Zambonelli A."/>
            <person name="Paolocci F."/>
            <person name="Nowrousian M."/>
            <person name="Ottonello S."/>
            <person name="Baldrian P."/>
            <person name="Spatafora J.W."/>
            <person name="Henrissat B."/>
            <person name="Nagy L.G."/>
            <person name="Aury J.M."/>
            <person name="Wincker P."/>
            <person name="Grigoriev I.V."/>
            <person name="Bonfante P."/>
            <person name="Martin F.M."/>
        </authorList>
    </citation>
    <scope>NUCLEOTIDE SEQUENCE [LARGE SCALE GENOMIC DNA]</scope>
    <source>
        <strain evidence="2 3">120613-1</strain>
    </source>
</reference>
<feature type="region of interest" description="Disordered" evidence="1">
    <location>
        <begin position="215"/>
        <end position="326"/>
    </location>
</feature>